<evidence type="ECO:0000313" key="9">
    <source>
        <dbReference type="EMBL" id="EED35523.1"/>
    </source>
</evidence>
<dbReference type="PIRSF" id="PIRSF005917">
    <property type="entry name" value="MTase_YraL"/>
    <property type="match status" value="1"/>
</dbReference>
<proteinExistence type="inferred from homology"/>
<dbReference type="HAMAP" id="MF_01877">
    <property type="entry name" value="16SrRNA_methyltr_I"/>
    <property type="match status" value="1"/>
</dbReference>
<feature type="domain" description="Tetrapyrrole methylase" evidence="7">
    <location>
        <begin position="5"/>
        <end position="205"/>
    </location>
</feature>
<dbReference type="FunFam" id="3.40.1010.10:FF:000007">
    <property type="entry name" value="Ribosomal RNA small subunit methyltransferase I"/>
    <property type="match status" value="1"/>
</dbReference>
<comment type="catalytic activity">
    <reaction evidence="6">
        <text>cytidine(1402) in 16S rRNA + S-adenosyl-L-methionine = 2'-O-methylcytidine(1402) in 16S rRNA + S-adenosyl-L-homocysteine + H(+)</text>
        <dbReference type="Rhea" id="RHEA:42924"/>
        <dbReference type="Rhea" id="RHEA-COMP:10285"/>
        <dbReference type="Rhea" id="RHEA-COMP:10286"/>
        <dbReference type="ChEBI" id="CHEBI:15378"/>
        <dbReference type="ChEBI" id="CHEBI:57856"/>
        <dbReference type="ChEBI" id="CHEBI:59789"/>
        <dbReference type="ChEBI" id="CHEBI:74495"/>
        <dbReference type="ChEBI" id="CHEBI:82748"/>
        <dbReference type="EC" id="2.1.1.198"/>
    </reaction>
</comment>
<keyword evidence="3 6" id="KW-0489">Methyltransferase</keyword>
<evidence type="ECO:0000313" key="10">
    <source>
        <dbReference type="Proteomes" id="UP000004699"/>
    </source>
</evidence>
<dbReference type="GO" id="GO:0070677">
    <property type="term" value="F:rRNA (cytosine-2'-O-)-methyltransferase activity"/>
    <property type="evidence" value="ECO:0007669"/>
    <property type="project" value="UniProtKB-UniRule"/>
</dbReference>
<dbReference type="EC" id="2.1.1.198" evidence="6"/>
<keyword evidence="1 6" id="KW-0963">Cytoplasm</keyword>
<dbReference type="NCBIfam" id="TIGR00096">
    <property type="entry name" value="16S rRNA (cytidine(1402)-2'-O)-methyltransferase"/>
    <property type="match status" value="1"/>
</dbReference>
<keyword evidence="2 6" id="KW-0698">rRNA processing</keyword>
<keyword evidence="5 6" id="KW-0949">S-adenosyl-L-methionine</keyword>
<feature type="domain" description="RsmI HTH" evidence="8">
    <location>
        <begin position="231"/>
        <end position="275"/>
    </location>
</feature>
<comment type="function">
    <text evidence="6">Catalyzes the 2'-O-methylation of the ribose of cytidine 1402 (C1402) in 16S rRNA.</text>
</comment>
<dbReference type="InterPro" id="IPR053910">
    <property type="entry name" value="RsmI_HTH"/>
</dbReference>
<dbReference type="InterPro" id="IPR035996">
    <property type="entry name" value="4pyrrol_Methylase_sf"/>
</dbReference>
<dbReference type="SUPFAM" id="SSF53790">
    <property type="entry name" value="Tetrapyrrole methylase"/>
    <property type="match status" value="1"/>
</dbReference>
<dbReference type="InterPro" id="IPR018063">
    <property type="entry name" value="SAM_MeTrfase_RsmI_CS"/>
</dbReference>
<organism evidence="9 10">
    <name type="scientific">Luminiphilus syltensis NOR5-1B</name>
    <dbReference type="NCBI Taxonomy" id="565045"/>
    <lineage>
        <taxon>Bacteria</taxon>
        <taxon>Pseudomonadati</taxon>
        <taxon>Pseudomonadota</taxon>
        <taxon>Gammaproteobacteria</taxon>
        <taxon>Cellvibrionales</taxon>
        <taxon>Halieaceae</taxon>
        <taxon>Luminiphilus</taxon>
    </lineage>
</organism>
<evidence type="ECO:0000256" key="3">
    <source>
        <dbReference type="ARBA" id="ARBA00022603"/>
    </source>
</evidence>
<dbReference type="RefSeq" id="WP_009020269.1">
    <property type="nucleotide sequence ID" value="NZ_DS999411.1"/>
</dbReference>
<dbReference type="Pfam" id="PF23016">
    <property type="entry name" value="RsmI_C"/>
    <property type="match status" value="1"/>
</dbReference>
<dbReference type="InterPro" id="IPR008189">
    <property type="entry name" value="rRNA_ssu_MeTfrase_I"/>
</dbReference>
<dbReference type="AlphaFoldDB" id="B8KR61"/>
<dbReference type="GO" id="GO:0005737">
    <property type="term" value="C:cytoplasm"/>
    <property type="evidence" value="ECO:0007669"/>
    <property type="project" value="UniProtKB-SubCell"/>
</dbReference>
<accession>B8KR61</accession>
<dbReference type="OrthoDB" id="9809084at2"/>
<dbReference type="STRING" id="565045.NOR51B_1469"/>
<dbReference type="FunFam" id="3.30.950.10:FF:000002">
    <property type="entry name" value="Ribosomal RNA small subunit methyltransferase I"/>
    <property type="match status" value="1"/>
</dbReference>
<dbReference type="Gene3D" id="3.30.950.10">
    <property type="entry name" value="Methyltransferase, Cobalt-precorrin-4 Transmethylase, Domain 2"/>
    <property type="match status" value="1"/>
</dbReference>
<dbReference type="Proteomes" id="UP000004699">
    <property type="component" value="Unassembled WGS sequence"/>
</dbReference>
<evidence type="ECO:0000256" key="2">
    <source>
        <dbReference type="ARBA" id="ARBA00022552"/>
    </source>
</evidence>
<dbReference type="Pfam" id="PF00590">
    <property type="entry name" value="TP_methylase"/>
    <property type="match status" value="1"/>
</dbReference>
<gene>
    <name evidence="6" type="primary">rsmI</name>
    <name evidence="9" type="ORF">NOR51B_1469</name>
</gene>
<keyword evidence="4 6" id="KW-0808">Transferase</keyword>
<dbReference type="PANTHER" id="PTHR46111">
    <property type="entry name" value="RIBOSOMAL RNA SMALL SUBUNIT METHYLTRANSFERASE I"/>
    <property type="match status" value="1"/>
</dbReference>
<sequence length="276" mass="29956">MESGLYIVPTPIGNLEDLSLRARSVLETVDVIAAEDTRHSGTLLRHYDIDTPMISYHEHSTAQTTQELCDRMRSGAAIALISDAGTPLVSDPGYRLVRAAQDADVPVVPLPGPCAAVTALSAGGLPTDRFHFEGFLPNKASGRRKRLQALLSVEATLVFYEAPHRILATLQDAGEILGEAREATLVRELTKTFETVRRLPLAQLAQWVASDTNQQRGEIVLLISGAEAAGEVDAEARRLLALLAKALPPRKAASITGEFFGIRGRALYDELLRQKE</sequence>
<reference evidence="10" key="1">
    <citation type="journal article" date="2013" name="BMC Microbiol.">
        <title>Taxonomy and evolution of bacteriochlorophyll a-containing members of the OM60/NOR5 clade of marine gammaproteobacteria: description of Luminiphilus syltensis gen. nov., sp. nov., reclassification of Haliea rubra as Pseudohaliea rubra gen. nov., comb. nov., and emendation of Chromatocurvus halotolerans.</title>
        <authorList>
            <person name="Spring S."/>
            <person name="Riedel T."/>
            <person name="Sproer C."/>
            <person name="Yan S."/>
            <person name="Harder J."/>
            <person name="Fuchs B.M."/>
        </authorList>
    </citation>
    <scope>NUCLEOTIDE SEQUENCE [LARGE SCALE GENOMIC DNA]</scope>
    <source>
        <strain evidence="10">NOR51-B</strain>
    </source>
</reference>
<dbReference type="PANTHER" id="PTHR46111:SF1">
    <property type="entry name" value="RIBOSOMAL RNA SMALL SUBUNIT METHYLTRANSFERASE I"/>
    <property type="match status" value="1"/>
</dbReference>
<name>B8KR61_9GAMM</name>
<dbReference type="InterPro" id="IPR014776">
    <property type="entry name" value="4pyrrole_Mease_sub2"/>
</dbReference>
<dbReference type="EMBL" id="DS999411">
    <property type="protein sequence ID" value="EED35523.1"/>
    <property type="molecule type" value="Genomic_DNA"/>
</dbReference>
<dbReference type="CDD" id="cd11648">
    <property type="entry name" value="RsmI"/>
    <property type="match status" value="1"/>
</dbReference>
<evidence type="ECO:0000259" key="7">
    <source>
        <dbReference type="Pfam" id="PF00590"/>
    </source>
</evidence>
<protein>
    <recommendedName>
        <fullName evidence="6">Ribosomal RNA small subunit methyltransferase I</fullName>
        <ecNumber evidence="6">2.1.1.198</ecNumber>
    </recommendedName>
    <alternativeName>
        <fullName evidence="6">16S rRNA 2'-O-ribose C1402 methyltransferase</fullName>
    </alternativeName>
    <alternativeName>
        <fullName evidence="6">rRNA (cytidine-2'-O-)-methyltransferase RsmI</fullName>
    </alternativeName>
</protein>
<dbReference type="eggNOG" id="COG0313">
    <property type="taxonomic scope" value="Bacteria"/>
</dbReference>
<evidence type="ECO:0000256" key="4">
    <source>
        <dbReference type="ARBA" id="ARBA00022679"/>
    </source>
</evidence>
<evidence type="ECO:0000259" key="8">
    <source>
        <dbReference type="Pfam" id="PF23016"/>
    </source>
</evidence>
<comment type="subcellular location">
    <subcellularLocation>
        <location evidence="6">Cytoplasm</location>
    </subcellularLocation>
</comment>
<evidence type="ECO:0000256" key="1">
    <source>
        <dbReference type="ARBA" id="ARBA00022490"/>
    </source>
</evidence>
<dbReference type="HOGENOM" id="CLU_044779_4_0_6"/>
<evidence type="ECO:0000256" key="6">
    <source>
        <dbReference type="HAMAP-Rule" id="MF_01877"/>
    </source>
</evidence>
<dbReference type="InterPro" id="IPR000878">
    <property type="entry name" value="4pyrrol_Mease"/>
</dbReference>
<dbReference type="Gene3D" id="3.40.1010.10">
    <property type="entry name" value="Cobalt-precorrin-4 Transmethylase, Domain 1"/>
    <property type="match status" value="1"/>
</dbReference>
<comment type="similarity">
    <text evidence="6">Belongs to the methyltransferase superfamily. RsmI family.</text>
</comment>
<keyword evidence="10" id="KW-1185">Reference proteome</keyword>
<evidence type="ECO:0000256" key="5">
    <source>
        <dbReference type="ARBA" id="ARBA00022691"/>
    </source>
</evidence>
<dbReference type="InterPro" id="IPR014777">
    <property type="entry name" value="4pyrrole_Mease_sub1"/>
</dbReference>
<dbReference type="PROSITE" id="PS01296">
    <property type="entry name" value="RSMI"/>
    <property type="match status" value="1"/>
</dbReference>